<dbReference type="Gene3D" id="1.20.141.10">
    <property type="entry name" value="Chitosanase, subunit A, domain 1"/>
    <property type="match status" value="1"/>
</dbReference>
<dbReference type="CDD" id="cd13926">
    <property type="entry name" value="N-acetylmuramidase_GH108"/>
    <property type="match status" value="1"/>
</dbReference>
<evidence type="ECO:0000256" key="2">
    <source>
        <dbReference type="SAM" id="Phobius"/>
    </source>
</evidence>
<feature type="coiled-coil region" evidence="1">
    <location>
        <begin position="59"/>
        <end position="86"/>
    </location>
</feature>
<comment type="caution">
    <text evidence="5">The sequence shown here is derived from an EMBL/GenBank/DDBJ whole genome shotgun (WGS) entry which is preliminary data.</text>
</comment>
<dbReference type="EMBL" id="BMKW01000018">
    <property type="protein sequence ID" value="GGJ40205.1"/>
    <property type="molecule type" value="Genomic_DNA"/>
</dbReference>
<dbReference type="InterPro" id="IPR008565">
    <property type="entry name" value="TtsA-like_GH18_dom"/>
</dbReference>
<feature type="transmembrane region" description="Helical" evidence="2">
    <location>
        <begin position="115"/>
        <end position="138"/>
    </location>
</feature>
<name>A0A917NY91_9PROT</name>
<dbReference type="Proteomes" id="UP000661507">
    <property type="component" value="Unassembled WGS sequence"/>
</dbReference>
<keyword evidence="2" id="KW-1133">Transmembrane helix</keyword>
<evidence type="ECO:0000313" key="5">
    <source>
        <dbReference type="EMBL" id="GGJ40205.1"/>
    </source>
</evidence>
<accession>A0A917NY91</accession>
<sequence>MPVPLVAIATALVPELARLIAGDRAGVAASHVAEAVRSVTGTDDPVEAQRQLEATPAAASNLKIRLAEIALEQARLQREAADAARQAELDALKSRFADTQNARSTLVELARTGNITVWGAPLVSTVVTVGFLGVTLTLMLTKYDPGTNQFLGSILNIIVGALVAAFTAVVNFWIGSSEGSRTKDAAAQSLQVAQSEQTGQAIRSVQAIAETASRAPAAILPVAAPAAAAPPAVAERAPARDNFPVCITEILQHEGGFVNNPADPGGATNLGITKATLEAFREKAVTEDDVRNLTKDEAQEIYRAKYWNVMRCNDLPPGIDLMVFDFGVNAGPQRSVKLLQKAAGVTIDGSVGPITLAAVRAADPAELIARFAQGRMDHYRSLSTFETFGRGWTNRTEAVRATALRMALAAKA</sequence>
<keyword evidence="6" id="KW-1185">Reference proteome</keyword>
<evidence type="ECO:0008006" key="7">
    <source>
        <dbReference type="Google" id="ProtNLM"/>
    </source>
</evidence>
<feature type="domain" description="TtsA-like Glycoside hydrolase family 108" evidence="3">
    <location>
        <begin position="248"/>
        <end position="331"/>
    </location>
</feature>
<keyword evidence="2" id="KW-0812">Transmembrane</keyword>
<dbReference type="Pfam" id="PF09374">
    <property type="entry name" value="PG_binding_3"/>
    <property type="match status" value="1"/>
</dbReference>
<reference evidence="5" key="2">
    <citation type="submission" date="2020-09" db="EMBL/GenBank/DDBJ databases">
        <authorList>
            <person name="Sun Q."/>
            <person name="Zhou Y."/>
        </authorList>
    </citation>
    <scope>NUCLEOTIDE SEQUENCE</scope>
    <source>
        <strain evidence="5">CGMCC 1.3617</strain>
    </source>
</reference>
<feature type="domain" description="Peptidoglycan binding" evidence="4">
    <location>
        <begin position="335"/>
        <end position="396"/>
    </location>
</feature>
<evidence type="ECO:0000313" key="6">
    <source>
        <dbReference type="Proteomes" id="UP000661507"/>
    </source>
</evidence>
<proteinExistence type="predicted"/>
<evidence type="ECO:0000259" key="4">
    <source>
        <dbReference type="Pfam" id="PF09374"/>
    </source>
</evidence>
<dbReference type="RefSeq" id="WP_188972878.1">
    <property type="nucleotide sequence ID" value="NZ_BMKW01000018.1"/>
</dbReference>
<dbReference type="InterPro" id="IPR023346">
    <property type="entry name" value="Lysozyme-like_dom_sf"/>
</dbReference>
<reference evidence="5" key="1">
    <citation type="journal article" date="2014" name="Int. J. Syst. Evol. Microbiol.">
        <title>Complete genome sequence of Corynebacterium casei LMG S-19264T (=DSM 44701T), isolated from a smear-ripened cheese.</title>
        <authorList>
            <consortium name="US DOE Joint Genome Institute (JGI-PGF)"/>
            <person name="Walter F."/>
            <person name="Albersmeier A."/>
            <person name="Kalinowski J."/>
            <person name="Ruckert C."/>
        </authorList>
    </citation>
    <scope>NUCLEOTIDE SEQUENCE</scope>
    <source>
        <strain evidence="5">CGMCC 1.3617</strain>
    </source>
</reference>
<gene>
    <name evidence="5" type="ORF">GCM10011320_54790</name>
</gene>
<dbReference type="Pfam" id="PF05838">
    <property type="entry name" value="Glyco_hydro_108"/>
    <property type="match status" value="1"/>
</dbReference>
<dbReference type="SUPFAM" id="SSF53955">
    <property type="entry name" value="Lysozyme-like"/>
    <property type="match status" value="1"/>
</dbReference>
<dbReference type="InterPro" id="IPR018537">
    <property type="entry name" value="Peptidoglycan-bd_3"/>
</dbReference>
<keyword evidence="2" id="KW-0472">Membrane</keyword>
<evidence type="ECO:0000256" key="1">
    <source>
        <dbReference type="SAM" id="Coils"/>
    </source>
</evidence>
<feature type="transmembrane region" description="Helical" evidence="2">
    <location>
        <begin position="150"/>
        <end position="174"/>
    </location>
</feature>
<keyword evidence="1" id="KW-0175">Coiled coil</keyword>
<organism evidence="5 6">
    <name type="scientific">Neoroseomonas lacus</name>
    <dbReference type="NCBI Taxonomy" id="287609"/>
    <lineage>
        <taxon>Bacteria</taxon>
        <taxon>Pseudomonadati</taxon>
        <taxon>Pseudomonadota</taxon>
        <taxon>Alphaproteobacteria</taxon>
        <taxon>Acetobacterales</taxon>
        <taxon>Acetobacteraceae</taxon>
        <taxon>Neoroseomonas</taxon>
    </lineage>
</organism>
<dbReference type="AlphaFoldDB" id="A0A917NY91"/>
<evidence type="ECO:0000259" key="3">
    <source>
        <dbReference type="Pfam" id="PF05838"/>
    </source>
</evidence>
<protein>
    <recommendedName>
        <fullName evidence="7">Peptidoglycan binding domain-containing protein</fullName>
    </recommendedName>
</protein>